<evidence type="ECO:0000313" key="2">
    <source>
        <dbReference type="Proteomes" id="UP000010474"/>
    </source>
</evidence>
<gene>
    <name evidence="1" type="ordered locus">Anacy_3324</name>
</gene>
<keyword evidence="2" id="KW-1185">Reference proteome</keyword>
<sequence>MSISDDEIVKDYFEAYEKLKERGIKLTSYLYKADIRISEYLDKLNELSQKEKLTKQEIQQAGKLLEQIVVLVFKGLKGVQSIKSFQSAGPQYDLLVSGHDFEWQEVSDALYLKRNQRDIVIEAKATKAPLPHKQFARLCSIMEDNLIYAGLGIFVTLNGATGFPKRNSKERQRKVSDCRLQQIIFHARTNKIIIVLDKEDLFELSKNGTLIELLIRKIKDLSELSGLPTASVENWQEDVDLPPHLQSLYESNS</sequence>
<reference evidence="2" key="1">
    <citation type="journal article" date="2013" name="Proc. Natl. Acad. Sci. U.S.A.">
        <title>Improving the coverage of the cyanobacterial phylum using diversity-driven genome sequencing.</title>
        <authorList>
            <person name="Shih P.M."/>
            <person name="Wu D."/>
            <person name="Latifi A."/>
            <person name="Axen S.D."/>
            <person name="Fewer D.P."/>
            <person name="Talla E."/>
            <person name="Calteau A."/>
            <person name="Cai F."/>
            <person name="Tandeau de Marsac N."/>
            <person name="Rippka R."/>
            <person name="Herdman M."/>
            <person name="Sivonen K."/>
            <person name="Coursin T."/>
            <person name="Laurent T."/>
            <person name="Goodwin L."/>
            <person name="Nolan M."/>
            <person name="Davenport K.W."/>
            <person name="Han C.S."/>
            <person name="Rubin E.M."/>
            <person name="Eisen J.A."/>
            <person name="Woyke T."/>
            <person name="Gugger M."/>
            <person name="Kerfeld C.A."/>
        </authorList>
    </citation>
    <scope>NUCLEOTIDE SEQUENCE [LARGE SCALE GENOMIC DNA]</scope>
    <source>
        <strain evidence="2">ATCC 27899 / PCC 7122</strain>
    </source>
</reference>
<dbReference type="eggNOG" id="ENOG5030SQ7">
    <property type="taxonomic scope" value="Bacteria"/>
</dbReference>
<dbReference type="STRING" id="272123.Anacy_3324"/>
<dbReference type="KEGG" id="acy:Anacy_3324"/>
<dbReference type="RefSeq" id="WP_015215354.1">
    <property type="nucleotide sequence ID" value="NC_019771.1"/>
</dbReference>
<protein>
    <recommendedName>
        <fullName evidence="3">Restriction endonuclease type IV Mrr domain-containing protein</fullName>
    </recommendedName>
</protein>
<dbReference type="HOGENOM" id="CLU_1088536_0_0_3"/>
<evidence type="ECO:0000313" key="1">
    <source>
        <dbReference type="EMBL" id="AFZ58728.1"/>
    </source>
</evidence>
<dbReference type="Proteomes" id="UP000010474">
    <property type="component" value="Chromosome"/>
</dbReference>
<accession>K9ZHM2</accession>
<dbReference type="OrthoDB" id="573040at2"/>
<dbReference type="PATRIC" id="fig|272123.3.peg.3623"/>
<organism evidence="1 2">
    <name type="scientific">Anabaena cylindrica (strain ATCC 27899 / PCC 7122)</name>
    <dbReference type="NCBI Taxonomy" id="272123"/>
    <lineage>
        <taxon>Bacteria</taxon>
        <taxon>Bacillati</taxon>
        <taxon>Cyanobacteriota</taxon>
        <taxon>Cyanophyceae</taxon>
        <taxon>Nostocales</taxon>
        <taxon>Nostocaceae</taxon>
        <taxon>Anabaena</taxon>
    </lineage>
</organism>
<dbReference type="AlphaFoldDB" id="K9ZHM2"/>
<evidence type="ECO:0008006" key="3">
    <source>
        <dbReference type="Google" id="ProtNLM"/>
    </source>
</evidence>
<name>K9ZHM2_ANACC</name>
<proteinExistence type="predicted"/>
<dbReference type="EMBL" id="CP003659">
    <property type="protein sequence ID" value="AFZ58728.1"/>
    <property type="molecule type" value="Genomic_DNA"/>
</dbReference>